<evidence type="ECO:0000313" key="8">
    <source>
        <dbReference type="EMBL" id="KAF5875216.1"/>
    </source>
</evidence>
<dbReference type="OrthoDB" id="8436363at2759"/>
<feature type="compositionally biased region" description="Basic and acidic residues" evidence="6">
    <location>
        <begin position="1422"/>
        <end position="1431"/>
    </location>
</feature>
<reference evidence="8 9" key="1">
    <citation type="journal article" date="2020" name="Phytopathology">
        <title>A high-quality genome resource of Botrytis fragariae, a new and rapidly spreading fungal pathogen causing strawberry gray mold in the U.S.A.</title>
        <authorList>
            <person name="Wu Y."/>
            <person name="Saski C.A."/>
            <person name="Schnabel G."/>
            <person name="Xiao S."/>
            <person name="Hu M."/>
        </authorList>
    </citation>
    <scope>NUCLEOTIDE SEQUENCE [LARGE SCALE GENOMIC DNA]</scope>
    <source>
        <strain evidence="8 9">BVB16</strain>
    </source>
</reference>
<gene>
    <name evidence="8" type="ORF">Bfra_003669</name>
</gene>
<keyword evidence="3" id="KW-0963">Cytoplasm</keyword>
<dbReference type="GO" id="GO:0006412">
    <property type="term" value="P:translation"/>
    <property type="evidence" value="ECO:0007669"/>
    <property type="project" value="InterPro"/>
</dbReference>
<dbReference type="InterPro" id="IPR025607">
    <property type="entry name" value="Ribosomal_uL18_C_euk"/>
</dbReference>
<evidence type="ECO:0000313" key="9">
    <source>
        <dbReference type="Proteomes" id="UP000531561"/>
    </source>
</evidence>
<name>A0A8H6AWV1_9HELO</name>
<dbReference type="InterPro" id="IPR057268">
    <property type="entry name" value="Ribosomal_L18"/>
</dbReference>
<dbReference type="PANTHER" id="PTHR23410:SF12">
    <property type="entry name" value="LARGE RIBOSOMAL SUBUNIT PROTEIN UL18"/>
    <property type="match status" value="1"/>
</dbReference>
<evidence type="ECO:0000256" key="6">
    <source>
        <dbReference type="SAM" id="MobiDB-lite"/>
    </source>
</evidence>
<keyword evidence="9" id="KW-1185">Reference proteome</keyword>
<comment type="subcellular location">
    <subcellularLocation>
        <location evidence="1">Cytoplasm</location>
    </subcellularLocation>
</comment>
<dbReference type="PRINTS" id="PR00058">
    <property type="entry name" value="RIBOSOMALL5"/>
</dbReference>
<feature type="region of interest" description="Disordered" evidence="6">
    <location>
        <begin position="1239"/>
        <end position="1279"/>
    </location>
</feature>
<feature type="domain" description="Large ribosomal subunit protein uL18 C-terminal eukaryotes" evidence="7">
    <location>
        <begin position="241"/>
        <end position="299"/>
    </location>
</feature>
<dbReference type="InterPro" id="IPR032675">
    <property type="entry name" value="LRR_dom_sf"/>
</dbReference>
<organism evidence="8 9">
    <name type="scientific">Botrytis fragariae</name>
    <dbReference type="NCBI Taxonomy" id="1964551"/>
    <lineage>
        <taxon>Eukaryota</taxon>
        <taxon>Fungi</taxon>
        <taxon>Dikarya</taxon>
        <taxon>Ascomycota</taxon>
        <taxon>Pezizomycotina</taxon>
        <taxon>Leotiomycetes</taxon>
        <taxon>Helotiales</taxon>
        <taxon>Sclerotiniaceae</taxon>
        <taxon>Botrytis</taxon>
    </lineage>
</organism>
<dbReference type="EMBL" id="JABFCT010000006">
    <property type="protein sequence ID" value="KAF5875216.1"/>
    <property type="molecule type" value="Genomic_DNA"/>
</dbReference>
<dbReference type="GO" id="GO:0003735">
    <property type="term" value="F:structural constituent of ribosome"/>
    <property type="evidence" value="ECO:0007669"/>
    <property type="project" value="InterPro"/>
</dbReference>
<evidence type="ECO:0000256" key="5">
    <source>
        <dbReference type="ARBA" id="ARBA00023274"/>
    </source>
</evidence>
<dbReference type="InterPro" id="IPR005485">
    <property type="entry name" value="Rbsml_uL18_euk_arch"/>
</dbReference>
<dbReference type="GO" id="GO:0022625">
    <property type="term" value="C:cytosolic large ribosomal subunit"/>
    <property type="evidence" value="ECO:0007669"/>
    <property type="project" value="TreeGrafter"/>
</dbReference>
<comment type="caution">
    <text evidence="8">The sequence shown here is derived from an EMBL/GenBank/DDBJ whole genome shotgun (WGS) entry which is preliminary data.</text>
</comment>
<sequence length="1524" mass="168097">MLSQEPFTKLVKNSAYYSRYQTKYKRRRSGKTDYYARKRLITQAKNKYNAPKYRLVVRFTNRDIVMQIVTSEITGDKVFCAAYSHELKAYGIEHGLTNWAAAYCTGLLIARRVLKKLGMDKDFTGVEEADGEYQLTEAAGDEERRPFKAFLDVGLHRTSTGARIFGAMKGASDGGILVPHSENRFPGYDMESKELDAETLRKYIFGGHVAEYMETLADDDEERYKSQFQGYIDDEIEADGLEELYQEAHKAIREDPFKKAEGGEKKSKDEYKQESLKFKGRKLSKDEKRERVKAKIAELKLGTELKSTCTNPDEDPQVPTHDDILHRSTSLLHCEKFSDNSQTGEHTLKVYLHDGANDWRGYPKRPRMVPNASGSQGKSSPPPQNGSTPPKNENEPEVVTTPQPIPNRPGVSRNTSSERIVATNGTPPKASTSPNMSRRNSWLSSISSKFSGSPSSSHTSISPSTSPAASPIEPPVQRPAGPSAPKNAVLVHGVKDDGDAPYVPAPPRSGPSFLQSALRRLSSSGGQLSGSAKGHNGLCERKVLNVDHHRERCPISGLEQAKLRRVAFCVDVEIASGPRYMDEEESDEIDNKNKEKMKRSKEKGEGAALKNPNNSMSEMEQDDTPKTNVSKPDEKLTESAQPMASEDTPEAAGSSPPIEKDNTKKKEKKKRSEEERKARKEKKRRLAEANGTIPVELKIDESDSSVSPTSNTATPKTHASPTTDPVRIYRRCCQLRETPILKRIVEQLTASVATAAMPGLVAKLDLSGYWLQLPDLVTLGDYLAVVPVKELIMENCGLTDEGVRVILAGLLAAKLPTYGRKSHTRKEGQYPQGGIIESLVFKNNNKIGKDGWRHIALFINMCRSLKVLDLSRIPFPQDTTTPTTGSGHLKKTDSNTSHTSNEVSCLLSKAIGDRLAGPEFELLNLGHCGINSEQLDGLVDGIIKSGLRRLGLAGNGITSVGMEHVARWIKFGKCEALDLVGNDLKDSMEIVANALDEDNKIYALSLADCNLNPDSLWPLFPALAKLKNFKFIDLSQNHDLFESNPSALSLLRRYLPRLPQLKRIHLTNVSMTPEQAIALAEILPESPSLAHVTLMENTQLAALANAKDEASQEEACALYASLMAAVRVSQSIVCIDIEVPSNDSSEIVRALAKQVVAYCLWNMERGPVAEISEAVAAISDPHAAANGKDVAVPEVLLHIVGHMEGVQENHDDDEPAPDEDYVIGGTGVVKALGICLRNKGNDSRRPSMDQAISELSRPSSSSATPNKPVKGGKAKDMSKNLLGSARKIRARLQPALVKESKASDHHNYNRLLFLDHTLQNMIKRFEDEFPETRLSPSLPDTERTTTTDNAYSLQTDYEGSDVEPEPILADNQPSDEEGGHDEGGIRPTLSRHNSDVSLASRALSQEEGRMHRFGQKIRRNLIKPESEDKLHGTTGHEIQPAHLQFLRSMVEDLQGEDIRNKIETLGPDAVIAELNNEASILRQRLIENDPEGWQKFKESQEAMQRNSNVANMGSNGIVSESAIE</sequence>
<dbReference type="RefSeq" id="XP_037194162.1">
    <property type="nucleotide sequence ID" value="XM_037334075.1"/>
</dbReference>
<feature type="region of interest" description="Disordered" evidence="6">
    <location>
        <begin position="359"/>
        <end position="488"/>
    </location>
</feature>
<comment type="similarity">
    <text evidence="2">Belongs to the universal ribosomal protein uL18 family.</text>
</comment>
<dbReference type="Gene3D" id="3.30.420.100">
    <property type="match status" value="1"/>
</dbReference>
<dbReference type="GO" id="GO:0000027">
    <property type="term" value="P:ribosomal large subunit assembly"/>
    <property type="evidence" value="ECO:0007669"/>
    <property type="project" value="TreeGrafter"/>
</dbReference>
<dbReference type="Pfam" id="PF14204">
    <property type="entry name" value="Ribosomal_L18_c"/>
    <property type="match status" value="1"/>
</dbReference>
<keyword evidence="4" id="KW-0689">Ribosomal protein</keyword>
<dbReference type="SMART" id="SM00368">
    <property type="entry name" value="LRR_RI"/>
    <property type="match status" value="3"/>
</dbReference>
<dbReference type="CDD" id="cd00432">
    <property type="entry name" value="Ribosomal_L18_L5e"/>
    <property type="match status" value="1"/>
</dbReference>
<dbReference type="Gene3D" id="3.80.10.10">
    <property type="entry name" value="Ribonuclease Inhibitor"/>
    <property type="match status" value="1"/>
</dbReference>
<dbReference type="PANTHER" id="PTHR23410">
    <property type="entry name" value="RIBOSOMAL PROTEIN L5-RELATED"/>
    <property type="match status" value="1"/>
</dbReference>
<dbReference type="GeneID" id="59257767"/>
<dbReference type="SUPFAM" id="SSF52047">
    <property type="entry name" value="RNI-like"/>
    <property type="match status" value="1"/>
</dbReference>
<feature type="compositionally biased region" description="Low complexity" evidence="6">
    <location>
        <begin position="437"/>
        <end position="471"/>
    </location>
</feature>
<feature type="compositionally biased region" description="Polar residues" evidence="6">
    <location>
        <begin position="1256"/>
        <end position="1265"/>
    </location>
</feature>
<proteinExistence type="inferred from homology"/>
<feature type="region of interest" description="Disordered" evidence="6">
    <location>
        <begin position="879"/>
        <end position="899"/>
    </location>
</feature>
<keyword evidence="5" id="KW-0687">Ribonucleoprotein</keyword>
<dbReference type="Proteomes" id="UP000531561">
    <property type="component" value="Unassembled WGS sequence"/>
</dbReference>
<feature type="compositionally biased region" description="Polar residues" evidence="6">
    <location>
        <begin position="704"/>
        <end position="723"/>
    </location>
</feature>
<feature type="compositionally biased region" description="Polar residues" evidence="6">
    <location>
        <begin position="412"/>
        <end position="436"/>
    </location>
</feature>
<dbReference type="SUPFAM" id="SSF53137">
    <property type="entry name" value="Translational machinery components"/>
    <property type="match status" value="1"/>
</dbReference>
<evidence type="ECO:0000259" key="7">
    <source>
        <dbReference type="Pfam" id="PF14204"/>
    </source>
</evidence>
<dbReference type="HAMAP" id="MF_01337_A">
    <property type="entry name" value="Ribosomal_uL18_A"/>
    <property type="match status" value="1"/>
</dbReference>
<dbReference type="Pfam" id="PF17144">
    <property type="entry name" value="Ribosomal_L5e"/>
    <property type="match status" value="1"/>
</dbReference>
<protein>
    <submittedName>
        <fullName evidence="8">Putative cell wall biogenesis protein mhp1 protein</fullName>
    </submittedName>
</protein>
<dbReference type="FunFam" id="3.30.420.100:FF:000002">
    <property type="entry name" value="60S ribosomal protein L5"/>
    <property type="match status" value="1"/>
</dbReference>
<dbReference type="GO" id="GO:0008097">
    <property type="term" value="F:5S rRNA binding"/>
    <property type="evidence" value="ECO:0007669"/>
    <property type="project" value="InterPro"/>
</dbReference>
<feature type="compositionally biased region" description="Basic and acidic residues" evidence="6">
    <location>
        <begin position="658"/>
        <end position="678"/>
    </location>
</feature>
<feature type="compositionally biased region" description="Basic residues" evidence="6">
    <location>
        <begin position="1411"/>
        <end position="1421"/>
    </location>
</feature>
<feature type="region of interest" description="Disordered" evidence="6">
    <location>
        <begin position="1356"/>
        <end position="1436"/>
    </location>
</feature>
<feature type="region of interest" description="Disordered" evidence="6">
    <location>
        <begin position="581"/>
        <end position="723"/>
    </location>
</feature>
<evidence type="ECO:0000256" key="3">
    <source>
        <dbReference type="ARBA" id="ARBA00022490"/>
    </source>
</evidence>
<evidence type="ECO:0000256" key="2">
    <source>
        <dbReference type="ARBA" id="ARBA00007116"/>
    </source>
</evidence>
<accession>A0A8H6AWV1</accession>
<evidence type="ECO:0000256" key="1">
    <source>
        <dbReference type="ARBA" id="ARBA00004496"/>
    </source>
</evidence>
<evidence type="ECO:0000256" key="4">
    <source>
        <dbReference type="ARBA" id="ARBA00022980"/>
    </source>
</evidence>